<accession>A0A6H2A4F5</accession>
<protein>
    <submittedName>
        <fullName evidence="2">Uncharacterized protein</fullName>
    </submittedName>
</protein>
<dbReference type="EMBL" id="MT144529">
    <property type="protein sequence ID" value="QJA54694.1"/>
    <property type="molecule type" value="Genomic_DNA"/>
</dbReference>
<feature type="transmembrane region" description="Helical" evidence="1">
    <location>
        <begin position="57"/>
        <end position="79"/>
    </location>
</feature>
<evidence type="ECO:0000313" key="2">
    <source>
        <dbReference type="EMBL" id="QJA54694.1"/>
    </source>
</evidence>
<keyword evidence="1" id="KW-1133">Transmembrane helix</keyword>
<keyword evidence="1" id="KW-0472">Membrane</keyword>
<name>A0A6H2A4F5_9ZZZZ</name>
<sequence>MSAGLKYHTKGGCQMTNGKCTLHKAIHEKVEEHHSALFDKKSGLAYCIKDKVSKKALWGNVLALIAISAGFIIASLNAWGDAKTERSNNKANIAVIQTNMQTKFDAIEKSIEEIKNKQMDTKELLLEIRKILNEKKTDGGRD</sequence>
<dbReference type="AlphaFoldDB" id="A0A6H2A4F5"/>
<keyword evidence="1" id="KW-0812">Transmembrane</keyword>
<reference evidence="2" key="1">
    <citation type="submission" date="2020-03" db="EMBL/GenBank/DDBJ databases">
        <title>The deep terrestrial virosphere.</title>
        <authorList>
            <person name="Holmfeldt K."/>
            <person name="Nilsson E."/>
            <person name="Simone D."/>
            <person name="Lopez-Fernandez M."/>
            <person name="Wu X."/>
            <person name="de Brujin I."/>
            <person name="Lundin D."/>
            <person name="Andersson A."/>
            <person name="Bertilsson S."/>
            <person name="Dopson M."/>
        </authorList>
    </citation>
    <scope>NUCLEOTIDE SEQUENCE</scope>
    <source>
        <strain evidence="2">TM448A05538</strain>
    </source>
</reference>
<gene>
    <name evidence="2" type="ORF">TM448A05538_0010</name>
</gene>
<organism evidence="2">
    <name type="scientific">viral metagenome</name>
    <dbReference type="NCBI Taxonomy" id="1070528"/>
    <lineage>
        <taxon>unclassified sequences</taxon>
        <taxon>metagenomes</taxon>
        <taxon>organismal metagenomes</taxon>
    </lineage>
</organism>
<proteinExistence type="predicted"/>
<evidence type="ECO:0000256" key="1">
    <source>
        <dbReference type="SAM" id="Phobius"/>
    </source>
</evidence>